<dbReference type="WBParaSite" id="EVEC_0000765701-mRNA-1">
    <property type="protein sequence ID" value="EVEC_0000765701-mRNA-1"/>
    <property type="gene ID" value="EVEC_0000765701"/>
</dbReference>
<organism evidence="3">
    <name type="scientific">Enterobius vermicularis</name>
    <name type="common">Human pinworm</name>
    <dbReference type="NCBI Taxonomy" id="51028"/>
    <lineage>
        <taxon>Eukaryota</taxon>
        <taxon>Metazoa</taxon>
        <taxon>Ecdysozoa</taxon>
        <taxon>Nematoda</taxon>
        <taxon>Chromadorea</taxon>
        <taxon>Rhabditida</taxon>
        <taxon>Spirurina</taxon>
        <taxon>Oxyuridomorpha</taxon>
        <taxon>Oxyuroidea</taxon>
        <taxon>Oxyuridae</taxon>
        <taxon>Enterobius</taxon>
    </lineage>
</organism>
<evidence type="ECO:0000313" key="1">
    <source>
        <dbReference type="EMBL" id="VDD92390.1"/>
    </source>
</evidence>
<name>A0A0N4VAW7_ENTVE</name>
<accession>A0A0N4VAW7</accession>
<dbReference type="Proteomes" id="UP000274131">
    <property type="component" value="Unassembled WGS sequence"/>
</dbReference>
<evidence type="ECO:0000313" key="2">
    <source>
        <dbReference type="Proteomes" id="UP000274131"/>
    </source>
</evidence>
<sequence length="68" mass="7211">MNDMHIAQTEGRRLSVPSCNSTGSLTTVSDGKAAVREKASYHGGPLVWRVSEGSSLAIVGCRCCRMNA</sequence>
<keyword evidence="2" id="KW-1185">Reference proteome</keyword>
<gene>
    <name evidence="1" type="ORF">EVEC_LOCUS7141</name>
</gene>
<reference evidence="1 2" key="2">
    <citation type="submission" date="2018-10" db="EMBL/GenBank/DDBJ databases">
        <authorList>
            <consortium name="Pathogen Informatics"/>
        </authorList>
    </citation>
    <scope>NUCLEOTIDE SEQUENCE [LARGE SCALE GENOMIC DNA]</scope>
</reference>
<dbReference type="EMBL" id="UXUI01008795">
    <property type="protein sequence ID" value="VDD92390.1"/>
    <property type="molecule type" value="Genomic_DNA"/>
</dbReference>
<evidence type="ECO:0000313" key="3">
    <source>
        <dbReference type="WBParaSite" id="EVEC_0000765701-mRNA-1"/>
    </source>
</evidence>
<proteinExistence type="predicted"/>
<reference evidence="3" key="1">
    <citation type="submission" date="2017-02" db="UniProtKB">
        <authorList>
            <consortium name="WormBaseParasite"/>
        </authorList>
    </citation>
    <scope>IDENTIFICATION</scope>
</reference>
<protein>
    <submittedName>
        <fullName evidence="3">Myotubularin phosphatase domain-containing protein</fullName>
    </submittedName>
</protein>
<dbReference type="AlphaFoldDB" id="A0A0N4VAW7"/>